<dbReference type="Proteomes" id="UP000216752">
    <property type="component" value="Chromosome"/>
</dbReference>
<name>A0ABZ3IN85_9FIRM</name>
<sequence length="60" mass="7055">MKCDHRNLLTNTTLEFPRTGFWMMHVLGAMFLVLFGMRLAVRKASIPILAYRLFKRLQKA</sequence>
<evidence type="ECO:0000313" key="3">
    <source>
        <dbReference type="Proteomes" id="UP000216752"/>
    </source>
</evidence>
<gene>
    <name evidence="2" type="ORF">SPSIL_032060</name>
</gene>
<keyword evidence="1" id="KW-0472">Membrane</keyword>
<reference evidence="2" key="1">
    <citation type="submission" date="2024-05" db="EMBL/GenBank/DDBJ databases">
        <title>Isolation and characterization of Sporomusa carbonis sp. nov., a carboxydotrophic hydrogenogen in the genus of Sporomusa isolated from a charcoal burning pile.</title>
        <authorList>
            <person name="Boeer T."/>
            <person name="Rosenbaum F."/>
            <person name="Eysell L."/>
            <person name="Mueller V."/>
            <person name="Daniel R."/>
            <person name="Poehlein A."/>
        </authorList>
    </citation>
    <scope>NUCLEOTIDE SEQUENCE [LARGE SCALE GENOMIC DNA]</scope>
    <source>
        <strain evidence="2">DSM 10669</strain>
    </source>
</reference>
<keyword evidence="1" id="KW-0812">Transmembrane</keyword>
<proteinExistence type="predicted"/>
<dbReference type="EMBL" id="CP155573">
    <property type="protein sequence ID" value="XFO67035.1"/>
    <property type="molecule type" value="Genomic_DNA"/>
</dbReference>
<evidence type="ECO:0008006" key="4">
    <source>
        <dbReference type="Google" id="ProtNLM"/>
    </source>
</evidence>
<accession>A0ABZ3IN85</accession>
<protein>
    <recommendedName>
        <fullName evidence="4">NarG-like domain-containing protein</fullName>
    </recommendedName>
</protein>
<feature type="transmembrane region" description="Helical" evidence="1">
    <location>
        <begin position="20"/>
        <end position="41"/>
    </location>
</feature>
<evidence type="ECO:0000313" key="2">
    <source>
        <dbReference type="EMBL" id="XFO67035.1"/>
    </source>
</evidence>
<organism evidence="2 3">
    <name type="scientific">Sporomusa silvacetica DSM 10669</name>
    <dbReference type="NCBI Taxonomy" id="1123289"/>
    <lineage>
        <taxon>Bacteria</taxon>
        <taxon>Bacillati</taxon>
        <taxon>Bacillota</taxon>
        <taxon>Negativicutes</taxon>
        <taxon>Selenomonadales</taxon>
        <taxon>Sporomusaceae</taxon>
        <taxon>Sporomusa</taxon>
    </lineage>
</organism>
<keyword evidence="3" id="KW-1185">Reference proteome</keyword>
<evidence type="ECO:0000256" key="1">
    <source>
        <dbReference type="SAM" id="Phobius"/>
    </source>
</evidence>
<keyword evidence="1" id="KW-1133">Transmembrane helix</keyword>
<dbReference type="RefSeq" id="WP_094605154.1">
    <property type="nucleotide sequence ID" value="NZ_CP155573.1"/>
</dbReference>